<dbReference type="InterPro" id="IPR039315">
    <property type="entry name" value="CheW"/>
</dbReference>
<reference evidence="2 3" key="1">
    <citation type="submission" date="2018-11" db="EMBL/GenBank/DDBJ databases">
        <authorList>
            <person name="Mardanov A.V."/>
            <person name="Ravin N.V."/>
            <person name="Dedysh S.N."/>
        </authorList>
    </citation>
    <scope>NUCLEOTIDE SEQUENCE [LARGE SCALE GENOMIC DNA]</scope>
    <source>
        <strain evidence="2 3">AF10</strain>
    </source>
</reference>
<proteinExistence type="predicted"/>
<sequence length="173" mass="19060">MQTPASHASPPQAPLVPRDRSGKYLTFHLGEEDFGTEVMKVREIMGLQDITTVPQTPPYVKGVLNLRGKVIPVLDLRLRFGLEPEDYTTRTCIIVVRTRQSDEELVIGMVVDGVAEVLNISASEIEDTPDFGPSVIMPYLKGLAKVKGKVKILLDLDEVLNTRELAGLSALLH</sequence>
<dbReference type="RefSeq" id="WP_128912588.1">
    <property type="nucleotide sequence ID" value="NZ_RDSM01000001.1"/>
</dbReference>
<gene>
    <name evidence="2" type="ORF">GRAN_1934</name>
</gene>
<comment type="caution">
    <text evidence="2">The sequence shown here is derived from an EMBL/GenBank/DDBJ whole genome shotgun (WGS) entry which is preliminary data.</text>
</comment>
<evidence type="ECO:0000259" key="1">
    <source>
        <dbReference type="PROSITE" id="PS50851"/>
    </source>
</evidence>
<evidence type="ECO:0000313" key="2">
    <source>
        <dbReference type="EMBL" id="RXH58624.1"/>
    </source>
</evidence>
<dbReference type="Pfam" id="PF01584">
    <property type="entry name" value="CheW"/>
    <property type="match status" value="1"/>
</dbReference>
<dbReference type="SMART" id="SM00260">
    <property type="entry name" value="CheW"/>
    <property type="match status" value="1"/>
</dbReference>
<dbReference type="Gene3D" id="2.30.30.40">
    <property type="entry name" value="SH3 Domains"/>
    <property type="match status" value="1"/>
</dbReference>
<dbReference type="AlphaFoldDB" id="A0A4V1L6A9"/>
<accession>A0A4V1L6A9</accession>
<feature type="domain" description="CheW-like" evidence="1">
    <location>
        <begin position="21"/>
        <end position="165"/>
    </location>
</feature>
<dbReference type="Proteomes" id="UP000289437">
    <property type="component" value="Unassembled WGS sequence"/>
</dbReference>
<dbReference type="SUPFAM" id="SSF50341">
    <property type="entry name" value="CheW-like"/>
    <property type="match status" value="1"/>
</dbReference>
<dbReference type="GO" id="GO:0006935">
    <property type="term" value="P:chemotaxis"/>
    <property type="evidence" value="ECO:0007669"/>
    <property type="project" value="InterPro"/>
</dbReference>
<organism evidence="2 3">
    <name type="scientific">Granulicella sibirica</name>
    <dbReference type="NCBI Taxonomy" id="2479048"/>
    <lineage>
        <taxon>Bacteria</taxon>
        <taxon>Pseudomonadati</taxon>
        <taxon>Acidobacteriota</taxon>
        <taxon>Terriglobia</taxon>
        <taxon>Terriglobales</taxon>
        <taxon>Acidobacteriaceae</taxon>
        <taxon>Granulicella</taxon>
    </lineage>
</organism>
<dbReference type="PANTHER" id="PTHR22617:SF23">
    <property type="entry name" value="CHEMOTAXIS PROTEIN CHEW"/>
    <property type="match status" value="1"/>
</dbReference>
<dbReference type="GO" id="GO:0007165">
    <property type="term" value="P:signal transduction"/>
    <property type="evidence" value="ECO:0007669"/>
    <property type="project" value="InterPro"/>
</dbReference>
<protein>
    <submittedName>
        <fullName evidence="2">Positive regulator of CheA protein activity (CheW)</fullName>
    </submittedName>
</protein>
<dbReference type="Gene3D" id="2.40.50.180">
    <property type="entry name" value="CheA-289, Domain 4"/>
    <property type="match status" value="1"/>
</dbReference>
<dbReference type="PROSITE" id="PS50851">
    <property type="entry name" value="CHEW"/>
    <property type="match status" value="1"/>
</dbReference>
<reference evidence="3" key="2">
    <citation type="submission" date="2019-02" db="EMBL/GenBank/DDBJ databases">
        <title>Granulicella sibirica sp. nov., a psychrotolerant acidobacterium isolated from an organic soil layer in forested tundra, West Siberia.</title>
        <authorList>
            <person name="Oshkin I.Y."/>
            <person name="Kulichevskaya I.S."/>
            <person name="Rijpstra W.I.C."/>
            <person name="Sinninghe Damste J.S."/>
            <person name="Rakitin A.L."/>
            <person name="Ravin N.V."/>
            <person name="Dedysh S.N."/>
        </authorList>
    </citation>
    <scope>NUCLEOTIDE SEQUENCE [LARGE SCALE GENOMIC DNA]</scope>
    <source>
        <strain evidence="3">AF10</strain>
    </source>
</reference>
<evidence type="ECO:0000313" key="3">
    <source>
        <dbReference type="Proteomes" id="UP000289437"/>
    </source>
</evidence>
<dbReference type="InterPro" id="IPR036061">
    <property type="entry name" value="CheW-like_dom_sf"/>
</dbReference>
<dbReference type="InterPro" id="IPR002545">
    <property type="entry name" value="CheW-lke_dom"/>
</dbReference>
<dbReference type="CDD" id="cd00732">
    <property type="entry name" value="CheW"/>
    <property type="match status" value="1"/>
</dbReference>
<dbReference type="OrthoDB" id="9794382at2"/>
<dbReference type="PANTHER" id="PTHR22617">
    <property type="entry name" value="CHEMOTAXIS SENSOR HISTIDINE KINASE-RELATED"/>
    <property type="match status" value="1"/>
</dbReference>
<dbReference type="GO" id="GO:0005829">
    <property type="term" value="C:cytosol"/>
    <property type="evidence" value="ECO:0007669"/>
    <property type="project" value="TreeGrafter"/>
</dbReference>
<dbReference type="EMBL" id="RDSM01000001">
    <property type="protein sequence ID" value="RXH58624.1"/>
    <property type="molecule type" value="Genomic_DNA"/>
</dbReference>
<name>A0A4V1L6A9_9BACT</name>
<keyword evidence="3" id="KW-1185">Reference proteome</keyword>